<organism evidence="1 2">
    <name type="scientific">Kribbella jejuensis</name>
    <dbReference type="NCBI Taxonomy" id="236068"/>
    <lineage>
        <taxon>Bacteria</taxon>
        <taxon>Bacillati</taxon>
        <taxon>Actinomycetota</taxon>
        <taxon>Actinomycetes</taxon>
        <taxon>Propionibacteriales</taxon>
        <taxon>Kribbellaceae</taxon>
        <taxon>Kribbella</taxon>
    </lineage>
</organism>
<sequence length="317" mass="35708">MVETVRAVRDALDERHPDVSRVVERLVADKEHPLDVVGSLNSAKRRPKALFTISELADERLLANRDLDDFNVDNPGRGPLFEPVRQEVNHQADGRSRKAEYVAHCKDVDAARSVGARPSAEERLLVQDYGRRLVDDVVPQVGREVGELAREVDGRRSIRAKDADGLHDKVERMSRGSEGRPGRPDYQIGDVIDAVGARITVADTEHLERLLSTIDERFGSGDGGRILELENMYAGPKPHNPAYRVIPLIVAVEVNKTPYTFELQLCTWRASIASDLEHNTVYKPYIRPTEAEQDKVRRMQAEAAALDQEETRSRWHD</sequence>
<comment type="caution">
    <text evidence="1">The sequence shown here is derived from an EMBL/GenBank/DDBJ whole genome shotgun (WGS) entry which is preliminary data.</text>
</comment>
<dbReference type="Proteomes" id="UP000316298">
    <property type="component" value="Unassembled WGS sequence"/>
</dbReference>
<reference evidence="1 2" key="1">
    <citation type="submission" date="2019-06" db="EMBL/GenBank/DDBJ databases">
        <title>Sequencing the genomes of 1000 actinobacteria strains.</title>
        <authorList>
            <person name="Klenk H.-P."/>
        </authorList>
    </citation>
    <scope>NUCLEOTIDE SEQUENCE [LARGE SCALE GENOMIC DNA]</scope>
    <source>
        <strain evidence="1 2">DSM 17305</strain>
    </source>
</reference>
<dbReference type="RefSeq" id="WP_141856508.1">
    <property type="nucleotide sequence ID" value="NZ_BAAAKA010000002.1"/>
</dbReference>
<proteinExistence type="predicted"/>
<dbReference type="InterPro" id="IPR043519">
    <property type="entry name" value="NT_sf"/>
</dbReference>
<dbReference type="Gene3D" id="3.30.460.10">
    <property type="entry name" value="Beta Polymerase, domain 2"/>
    <property type="match status" value="1"/>
</dbReference>
<gene>
    <name evidence="1" type="ORF">FB475_3054</name>
</gene>
<keyword evidence="2" id="KW-1185">Reference proteome</keyword>
<dbReference type="OrthoDB" id="4554584at2"/>
<protein>
    <submittedName>
        <fullName evidence="1">RelA/SpoT family protein</fullName>
    </submittedName>
</protein>
<accession>A0A542EUA2</accession>
<dbReference type="SUPFAM" id="SSF81301">
    <property type="entry name" value="Nucleotidyltransferase"/>
    <property type="match status" value="1"/>
</dbReference>
<name>A0A542EUA2_9ACTN</name>
<dbReference type="EMBL" id="VFMM01000001">
    <property type="protein sequence ID" value="TQJ18900.1"/>
    <property type="molecule type" value="Genomic_DNA"/>
</dbReference>
<evidence type="ECO:0000313" key="1">
    <source>
        <dbReference type="EMBL" id="TQJ18900.1"/>
    </source>
</evidence>
<evidence type="ECO:0000313" key="2">
    <source>
        <dbReference type="Proteomes" id="UP000316298"/>
    </source>
</evidence>
<dbReference type="AlphaFoldDB" id="A0A542EUA2"/>